<keyword evidence="2 4" id="KW-0810">Translation regulation</keyword>
<dbReference type="Pfam" id="PF02599">
    <property type="entry name" value="CsrA"/>
    <property type="match status" value="1"/>
</dbReference>
<evidence type="ECO:0000313" key="6">
    <source>
        <dbReference type="Proteomes" id="UP001461341"/>
    </source>
</evidence>
<gene>
    <name evidence="4 5" type="primary">csrA</name>
    <name evidence="5" type="ORF">QBE54_00645</name>
</gene>
<dbReference type="RefSeq" id="WP_369018431.1">
    <property type="nucleotide sequence ID" value="NZ_CP121689.1"/>
</dbReference>
<comment type="subcellular location">
    <subcellularLocation>
        <location evidence="4">Cytoplasm</location>
    </subcellularLocation>
</comment>
<keyword evidence="1 4" id="KW-0963">Cytoplasm</keyword>
<keyword evidence="6" id="KW-1185">Reference proteome</keyword>
<keyword evidence="4" id="KW-1005">Bacterial flagellum biogenesis</keyword>
<comment type="subunit">
    <text evidence="4">Homodimer; the beta-strands of each monomer intercalate to form a hydrophobic core, while the alpha-helices form wings that extend away from the core.</text>
</comment>
<dbReference type="PANTHER" id="PTHR34984:SF1">
    <property type="entry name" value="CARBON STORAGE REGULATOR"/>
    <property type="match status" value="1"/>
</dbReference>
<evidence type="ECO:0000256" key="2">
    <source>
        <dbReference type="ARBA" id="ARBA00022845"/>
    </source>
</evidence>
<keyword evidence="3 4" id="KW-0694">RNA-binding</keyword>
<dbReference type="SUPFAM" id="SSF117130">
    <property type="entry name" value="CsrA-like"/>
    <property type="match status" value="1"/>
</dbReference>
<dbReference type="HAMAP" id="MF_00167">
    <property type="entry name" value="CsrA"/>
    <property type="match status" value="1"/>
</dbReference>
<dbReference type="Proteomes" id="UP001461341">
    <property type="component" value="Chromosome"/>
</dbReference>
<evidence type="ECO:0000313" key="5">
    <source>
        <dbReference type="EMBL" id="WZL76273.1"/>
    </source>
</evidence>
<accession>A0ABZ2YD82</accession>
<comment type="function">
    <text evidence="4">A translational regulator that binds mRNA to regulate translation initiation and/or mRNA stability. Usually binds in the 5'-UTR at or near the Shine-Dalgarno sequence preventing ribosome-binding, thus repressing translation. Its main target seems to be the major flagellin gene, while its function is anatagonized by FliW.</text>
</comment>
<dbReference type="NCBIfam" id="TIGR00202">
    <property type="entry name" value="csrA"/>
    <property type="match status" value="1"/>
</dbReference>
<dbReference type="EMBL" id="CP121689">
    <property type="protein sequence ID" value="WZL76273.1"/>
    <property type="molecule type" value="Genomic_DNA"/>
</dbReference>
<dbReference type="PANTHER" id="PTHR34984">
    <property type="entry name" value="CARBON STORAGE REGULATOR"/>
    <property type="match status" value="1"/>
</dbReference>
<dbReference type="Gene3D" id="2.60.40.4380">
    <property type="entry name" value="Translational regulator CsrA"/>
    <property type="match status" value="1"/>
</dbReference>
<proteinExistence type="inferred from homology"/>
<organism evidence="5 6">
    <name type="scientific">Thermatribacter velox</name>
    <dbReference type="NCBI Taxonomy" id="3039681"/>
    <lineage>
        <taxon>Bacteria</taxon>
        <taxon>Pseudomonadati</taxon>
        <taxon>Atribacterota</taxon>
        <taxon>Atribacteria</taxon>
        <taxon>Atribacterales</taxon>
        <taxon>Thermatribacteraceae</taxon>
        <taxon>Thermatribacter</taxon>
    </lineage>
</organism>
<comment type="similarity">
    <text evidence="4">Belongs to the CsrA/RsmA family.</text>
</comment>
<sequence length="83" mass="9384">MLVISRKVDQSIRIGDNIEIKIIGIEKGKVKIGITAPSDIPIYREELYQSLVEGNRSSVFASPDRVQNFKKIFAESKPNLPRK</sequence>
<dbReference type="InterPro" id="IPR036107">
    <property type="entry name" value="CsrA_sf"/>
</dbReference>
<protein>
    <recommendedName>
        <fullName evidence="4">Translational regulator CsrA</fullName>
    </recommendedName>
</protein>
<keyword evidence="4" id="KW-0678">Repressor</keyword>
<dbReference type="InterPro" id="IPR003751">
    <property type="entry name" value="CsrA"/>
</dbReference>
<name>A0ABZ2YD82_9BACT</name>
<reference evidence="5 6" key="1">
    <citation type="submission" date="2023-03" db="EMBL/GenBank/DDBJ databases">
        <title>Novel Species.</title>
        <authorList>
            <person name="Ma S."/>
        </authorList>
    </citation>
    <scope>NUCLEOTIDE SEQUENCE [LARGE SCALE GENOMIC DNA]</scope>
    <source>
        <strain evidence="5 6">B11</strain>
    </source>
</reference>
<dbReference type="NCBIfam" id="NF002469">
    <property type="entry name" value="PRK01712.1"/>
    <property type="match status" value="1"/>
</dbReference>
<evidence type="ECO:0000256" key="3">
    <source>
        <dbReference type="ARBA" id="ARBA00022884"/>
    </source>
</evidence>
<evidence type="ECO:0000256" key="4">
    <source>
        <dbReference type="HAMAP-Rule" id="MF_00167"/>
    </source>
</evidence>
<evidence type="ECO:0000256" key="1">
    <source>
        <dbReference type="ARBA" id="ARBA00022490"/>
    </source>
</evidence>